<name>A0A2N9AU46_METEX</name>
<protein>
    <submittedName>
        <fullName evidence="1">Formyltransferase/hydrolase complex Fhc subunit B</fullName>
    </submittedName>
</protein>
<dbReference type="AlphaFoldDB" id="A0A2N9AU46"/>
<reference evidence="2" key="1">
    <citation type="submission" date="2017-10" db="EMBL/GenBank/DDBJ databases">
        <authorList>
            <person name="Regsiter A."/>
            <person name="William W."/>
        </authorList>
    </citation>
    <scope>NUCLEOTIDE SEQUENCE [LARGE SCALE GENOMIC DNA]</scope>
</reference>
<dbReference type="EMBL" id="LT962688">
    <property type="protein sequence ID" value="SOR30750.1"/>
    <property type="molecule type" value="Genomic_DNA"/>
</dbReference>
<dbReference type="GO" id="GO:0016787">
    <property type="term" value="F:hydrolase activity"/>
    <property type="evidence" value="ECO:0007669"/>
    <property type="project" value="UniProtKB-KW"/>
</dbReference>
<organism evidence="1 2">
    <name type="scientific">Methylorubrum extorquens</name>
    <name type="common">Methylobacterium dichloromethanicum</name>
    <name type="synonym">Methylobacterium extorquens</name>
    <dbReference type="NCBI Taxonomy" id="408"/>
    <lineage>
        <taxon>Bacteria</taxon>
        <taxon>Pseudomonadati</taxon>
        <taxon>Pseudomonadota</taxon>
        <taxon>Alphaproteobacteria</taxon>
        <taxon>Hyphomicrobiales</taxon>
        <taxon>Methylobacteriaceae</taxon>
        <taxon>Methylorubrum</taxon>
    </lineage>
</organism>
<accession>A0A2N9AU46</accession>
<keyword evidence="1" id="KW-0378">Hydrolase</keyword>
<dbReference type="Gene3D" id="3.40.50.1220">
    <property type="entry name" value="TPP-binding domain"/>
    <property type="match status" value="1"/>
</dbReference>
<gene>
    <name evidence="1" type="primary">fhcB</name>
    <name evidence="1" type="ORF">TK0001_4148</name>
</gene>
<keyword evidence="1" id="KW-0808">Transferase</keyword>
<dbReference type="Proteomes" id="UP000233769">
    <property type="component" value="Chromosome tk0001"/>
</dbReference>
<proteinExistence type="predicted"/>
<evidence type="ECO:0000313" key="1">
    <source>
        <dbReference type="EMBL" id="SOR30750.1"/>
    </source>
</evidence>
<evidence type="ECO:0000313" key="2">
    <source>
        <dbReference type="Proteomes" id="UP000233769"/>
    </source>
</evidence>
<dbReference type="GO" id="GO:0016740">
    <property type="term" value="F:transferase activity"/>
    <property type="evidence" value="ECO:0007669"/>
    <property type="project" value="UniProtKB-KW"/>
</dbReference>
<sequence length="362" mass="37175">MAAWVKGGAADVDAAVEAAADLLAASRVPVLAGLSAEVSALRAAYRLAETLGASLDPVSGPSVYAELGALSAGGAMSTTRAETIGRADVILIVGNRPWDGELIAEIAAAAPSRGRAAGSERALLSLGGPQNGAIRHVAYAADAGGLTISLGHLRAFAKGHLAGEAAFADLAKRLFAAQYGVIVYDPEEVGELGAEMLQGLIRDLNESTRFFALTLADPFQGRAAVQLSAWTTGQAPRVGFGRHQPEHDSWRFDSARQIATGEADAALWLASLPAPRPAWLGSLPTIAIVGEGSQEAAGETAEVVITVGVPGQSVGGALWNDRRGVIAYAEASDPAKTPAETETAAGVLTRIRDRLIEKGVSC</sequence>